<dbReference type="PANTHER" id="PTHR20941:SF1">
    <property type="entry name" value="FOLIC ACID SYNTHESIS PROTEIN FOL1"/>
    <property type="match status" value="1"/>
</dbReference>
<evidence type="ECO:0000256" key="8">
    <source>
        <dbReference type="ARBA" id="ARBA00022909"/>
    </source>
</evidence>
<evidence type="ECO:0000259" key="10">
    <source>
        <dbReference type="PROSITE" id="PS50972"/>
    </source>
</evidence>
<protein>
    <recommendedName>
        <fullName evidence="4 9">Dihydropteroate synthase</fullName>
        <shortName evidence="9">DHPS</shortName>
        <ecNumber evidence="4 9">2.5.1.15</ecNumber>
    </recommendedName>
    <alternativeName>
        <fullName evidence="9">Dihydropteroate pyrophosphorylase</fullName>
    </alternativeName>
</protein>
<dbReference type="GO" id="GO:0004156">
    <property type="term" value="F:dihydropteroate synthase activity"/>
    <property type="evidence" value="ECO:0007669"/>
    <property type="project" value="UniProtKB-EC"/>
</dbReference>
<dbReference type="CDD" id="cd00739">
    <property type="entry name" value="DHPS"/>
    <property type="match status" value="1"/>
</dbReference>
<accession>A0A6F8PWM3</accession>
<dbReference type="SUPFAM" id="SSF51717">
    <property type="entry name" value="Dihydropteroate synthetase-like"/>
    <property type="match status" value="1"/>
</dbReference>
<sequence length="278" mass="30818">MRFELSSWLAQVQSQRGRAAVMGILNITPDSFSDGGRLQDFEVLKRQVAQMQAFGVDMFDVGGESTRPGADAVSLQAELDRVLPVIEWIKANSDIPISIDTYKPEVMRQAVMAGASLINDVNALQAKGALQIAVSMQVPVCVMHKQGEPKTMQDQPNYQDVLQEVKRFLAERIVVCEQAGINRKDILVDLGFGFGKRFEDNTQLFRNMALFTELGCEMLVGVSRKRMFTDIVGSDELAQRLVPSVTAAVLAVQKGAKIVRVHDVRETVQALETLRHLN</sequence>
<dbReference type="GO" id="GO:0046872">
    <property type="term" value="F:metal ion binding"/>
    <property type="evidence" value="ECO:0007669"/>
    <property type="project" value="UniProtKB-KW"/>
</dbReference>
<dbReference type="KEGG" id="tse:THMIRHAS_17430"/>
<gene>
    <name evidence="11" type="ORF">THMIRHAS_17430</name>
</gene>
<dbReference type="GO" id="GO:0046654">
    <property type="term" value="P:tetrahydrofolate biosynthetic process"/>
    <property type="evidence" value="ECO:0007669"/>
    <property type="project" value="UniProtKB-UniPathway"/>
</dbReference>
<comment type="pathway">
    <text evidence="3 9">Cofactor biosynthesis; tetrahydrofolate biosynthesis; 7,8-dihydrofolate from 2-amino-4-hydroxy-6-hydroxymethyl-7,8-dihydropteridine diphosphate and 4-aminobenzoate: step 1/2.</text>
</comment>
<dbReference type="InterPro" id="IPR011005">
    <property type="entry name" value="Dihydropteroate_synth-like_sf"/>
</dbReference>
<dbReference type="NCBIfam" id="TIGR01496">
    <property type="entry name" value="DHPS"/>
    <property type="match status" value="1"/>
</dbReference>
<dbReference type="GO" id="GO:0046656">
    <property type="term" value="P:folic acid biosynthetic process"/>
    <property type="evidence" value="ECO:0007669"/>
    <property type="project" value="UniProtKB-KW"/>
</dbReference>
<keyword evidence="8 9" id="KW-0289">Folate biosynthesis</keyword>
<evidence type="ECO:0000256" key="9">
    <source>
        <dbReference type="RuleBase" id="RU361205"/>
    </source>
</evidence>
<dbReference type="Pfam" id="PF00809">
    <property type="entry name" value="Pterin_bind"/>
    <property type="match status" value="1"/>
</dbReference>
<reference evidence="12" key="1">
    <citation type="submission" date="2019-11" db="EMBL/GenBank/DDBJ databases">
        <title>Isolation and characterization of two novel species in the genus Thiomicrorhabdus.</title>
        <authorList>
            <person name="Mochizuki J."/>
            <person name="Kojima H."/>
            <person name="Fukui M."/>
        </authorList>
    </citation>
    <scope>NUCLEOTIDE SEQUENCE [LARGE SCALE GENOMIC DNA]</scope>
    <source>
        <strain evidence="12">aks77</strain>
    </source>
</reference>
<comment type="function">
    <text evidence="9">Catalyzes the condensation of para-aminobenzoate (pABA) with 6-hydroxymethyl-7,8-dihydropterin diphosphate (DHPt-PP) to form 7,8-dihydropteroate (H2Pte), the immediate precursor of folate derivatives.</text>
</comment>
<organism evidence="11 12">
    <name type="scientific">Thiosulfatimonas sediminis</name>
    <dbReference type="NCBI Taxonomy" id="2675054"/>
    <lineage>
        <taxon>Bacteria</taxon>
        <taxon>Pseudomonadati</taxon>
        <taxon>Pseudomonadota</taxon>
        <taxon>Gammaproteobacteria</taxon>
        <taxon>Thiotrichales</taxon>
        <taxon>Piscirickettsiaceae</taxon>
        <taxon>Thiosulfatimonas</taxon>
    </lineage>
</organism>
<dbReference type="PROSITE" id="PS50972">
    <property type="entry name" value="PTERIN_BINDING"/>
    <property type="match status" value="1"/>
</dbReference>
<comment type="cofactor">
    <cofactor evidence="2 9">
        <name>Mg(2+)</name>
        <dbReference type="ChEBI" id="CHEBI:18420"/>
    </cofactor>
</comment>
<proteinExistence type="inferred from homology"/>
<feature type="domain" description="Pterin-binding" evidence="10">
    <location>
        <begin position="19"/>
        <end position="272"/>
    </location>
</feature>
<evidence type="ECO:0000256" key="4">
    <source>
        <dbReference type="ARBA" id="ARBA00012458"/>
    </source>
</evidence>
<dbReference type="InterPro" id="IPR045031">
    <property type="entry name" value="DHP_synth-like"/>
</dbReference>
<comment type="similarity">
    <text evidence="9">Belongs to the DHPS family.</text>
</comment>
<dbReference type="GO" id="GO:0005829">
    <property type="term" value="C:cytosol"/>
    <property type="evidence" value="ECO:0007669"/>
    <property type="project" value="TreeGrafter"/>
</dbReference>
<dbReference type="Proteomes" id="UP000501726">
    <property type="component" value="Chromosome"/>
</dbReference>
<keyword evidence="6 9" id="KW-0479">Metal-binding</keyword>
<dbReference type="AlphaFoldDB" id="A0A6F8PWM3"/>
<evidence type="ECO:0000256" key="6">
    <source>
        <dbReference type="ARBA" id="ARBA00022723"/>
    </source>
</evidence>
<dbReference type="EMBL" id="AP021889">
    <property type="protein sequence ID" value="BBP46370.1"/>
    <property type="molecule type" value="Genomic_DNA"/>
</dbReference>
<dbReference type="PROSITE" id="PS00792">
    <property type="entry name" value="DHPS_1"/>
    <property type="match status" value="1"/>
</dbReference>
<name>A0A6F8PWM3_9GAMM</name>
<evidence type="ECO:0000256" key="3">
    <source>
        <dbReference type="ARBA" id="ARBA00004763"/>
    </source>
</evidence>
<comment type="catalytic activity">
    <reaction evidence="1">
        <text>(7,8-dihydropterin-6-yl)methyl diphosphate + 4-aminobenzoate = 7,8-dihydropteroate + diphosphate</text>
        <dbReference type="Rhea" id="RHEA:19949"/>
        <dbReference type="ChEBI" id="CHEBI:17836"/>
        <dbReference type="ChEBI" id="CHEBI:17839"/>
        <dbReference type="ChEBI" id="CHEBI:33019"/>
        <dbReference type="ChEBI" id="CHEBI:72950"/>
        <dbReference type="EC" id="2.5.1.15"/>
    </reaction>
</comment>
<dbReference type="InterPro" id="IPR000489">
    <property type="entry name" value="Pterin-binding_dom"/>
</dbReference>
<dbReference type="PANTHER" id="PTHR20941">
    <property type="entry name" value="FOLATE SYNTHESIS PROTEINS"/>
    <property type="match status" value="1"/>
</dbReference>
<evidence type="ECO:0000256" key="7">
    <source>
        <dbReference type="ARBA" id="ARBA00022842"/>
    </source>
</evidence>
<dbReference type="UniPathway" id="UPA00077">
    <property type="reaction ID" value="UER00156"/>
</dbReference>
<dbReference type="EC" id="2.5.1.15" evidence="4 9"/>
<evidence type="ECO:0000256" key="5">
    <source>
        <dbReference type="ARBA" id="ARBA00022679"/>
    </source>
</evidence>
<keyword evidence="12" id="KW-1185">Reference proteome</keyword>
<keyword evidence="7 9" id="KW-0460">Magnesium</keyword>
<dbReference type="RefSeq" id="WP_173272920.1">
    <property type="nucleotide sequence ID" value="NZ_AP021889.1"/>
</dbReference>
<evidence type="ECO:0000313" key="12">
    <source>
        <dbReference type="Proteomes" id="UP000501726"/>
    </source>
</evidence>
<dbReference type="Gene3D" id="3.20.20.20">
    <property type="entry name" value="Dihydropteroate synthase-like"/>
    <property type="match status" value="1"/>
</dbReference>
<evidence type="ECO:0000313" key="11">
    <source>
        <dbReference type="EMBL" id="BBP46370.1"/>
    </source>
</evidence>
<evidence type="ECO:0000256" key="2">
    <source>
        <dbReference type="ARBA" id="ARBA00001946"/>
    </source>
</evidence>
<evidence type="ECO:0000256" key="1">
    <source>
        <dbReference type="ARBA" id="ARBA00000012"/>
    </source>
</evidence>
<keyword evidence="5 9" id="KW-0808">Transferase</keyword>
<dbReference type="InterPro" id="IPR006390">
    <property type="entry name" value="DHP_synth_dom"/>
</dbReference>